<dbReference type="AlphaFoldDB" id="A0A1I6KN56"/>
<gene>
    <name evidence="1" type="ORF">SAMN04488010_3818</name>
</gene>
<sequence>MAHKKVNIATKICITCKKPFAWRKKWERNWDEVKYCGEKCRRNKLKNKTDE</sequence>
<proteinExistence type="predicted"/>
<organism evidence="1 2">
    <name type="scientific">Maribacter stanieri</name>
    <dbReference type="NCBI Taxonomy" id="440514"/>
    <lineage>
        <taxon>Bacteria</taxon>
        <taxon>Pseudomonadati</taxon>
        <taxon>Bacteroidota</taxon>
        <taxon>Flavobacteriia</taxon>
        <taxon>Flavobacteriales</taxon>
        <taxon>Flavobacteriaceae</taxon>
        <taxon>Maribacter</taxon>
    </lineage>
</organism>
<dbReference type="PIRSF" id="PIRSF037205">
    <property type="entry name" value="UCP037205"/>
    <property type="match status" value="1"/>
</dbReference>
<dbReference type="Pfam" id="PF10013">
    <property type="entry name" value="DUF2256"/>
    <property type="match status" value="1"/>
</dbReference>
<dbReference type="InterPro" id="IPR017136">
    <property type="entry name" value="UCP037205"/>
</dbReference>
<name>A0A1I6KN56_9FLAO</name>
<evidence type="ECO:0008006" key="3">
    <source>
        <dbReference type="Google" id="ProtNLM"/>
    </source>
</evidence>
<reference evidence="2" key="1">
    <citation type="submission" date="2016-10" db="EMBL/GenBank/DDBJ databases">
        <authorList>
            <person name="Varghese N."/>
            <person name="Submissions S."/>
        </authorList>
    </citation>
    <scope>NUCLEOTIDE SEQUENCE [LARGE SCALE GENOMIC DNA]</scope>
    <source>
        <strain evidence="2">DSM 19891</strain>
    </source>
</reference>
<dbReference type="PANTHER" id="PTHR37463:SF1">
    <property type="entry name" value="DUF2256 DOMAIN-CONTAINING PROTEIN"/>
    <property type="match status" value="1"/>
</dbReference>
<dbReference type="PANTHER" id="PTHR37463">
    <property type="entry name" value="GSL3115 PROTEIN"/>
    <property type="match status" value="1"/>
</dbReference>
<protein>
    <recommendedName>
        <fullName evidence="3">DUF2256 domain-containing protein</fullName>
    </recommendedName>
</protein>
<dbReference type="RefSeq" id="WP_091905666.1">
    <property type="nucleotide sequence ID" value="NZ_FOYX01000006.1"/>
</dbReference>
<accession>A0A1I6KN56</accession>
<evidence type="ECO:0000313" key="1">
    <source>
        <dbReference type="EMBL" id="SFR92646.1"/>
    </source>
</evidence>
<evidence type="ECO:0000313" key="2">
    <source>
        <dbReference type="Proteomes" id="UP000199462"/>
    </source>
</evidence>
<keyword evidence="2" id="KW-1185">Reference proteome</keyword>
<dbReference type="EMBL" id="FOYX01000006">
    <property type="protein sequence ID" value="SFR92646.1"/>
    <property type="molecule type" value="Genomic_DNA"/>
</dbReference>
<dbReference type="Proteomes" id="UP000199462">
    <property type="component" value="Unassembled WGS sequence"/>
</dbReference>